<comment type="caution">
    <text evidence="1">The sequence shown here is derived from an EMBL/GenBank/DDBJ whole genome shotgun (WGS) entry which is preliminary data.</text>
</comment>
<evidence type="ECO:0000313" key="2">
    <source>
        <dbReference type="Proteomes" id="UP000828390"/>
    </source>
</evidence>
<reference evidence="1" key="1">
    <citation type="journal article" date="2019" name="bioRxiv">
        <title>The Genome of the Zebra Mussel, Dreissena polymorpha: A Resource for Invasive Species Research.</title>
        <authorList>
            <person name="McCartney M.A."/>
            <person name="Auch B."/>
            <person name="Kono T."/>
            <person name="Mallez S."/>
            <person name="Zhang Y."/>
            <person name="Obille A."/>
            <person name="Becker A."/>
            <person name="Abrahante J.E."/>
            <person name="Garbe J."/>
            <person name="Badalamenti J.P."/>
            <person name="Herman A."/>
            <person name="Mangelson H."/>
            <person name="Liachko I."/>
            <person name="Sullivan S."/>
            <person name="Sone E.D."/>
            <person name="Koren S."/>
            <person name="Silverstein K.A.T."/>
            <person name="Beckman K.B."/>
            <person name="Gohl D.M."/>
        </authorList>
    </citation>
    <scope>NUCLEOTIDE SEQUENCE</scope>
    <source>
        <strain evidence="1">Duluth1</strain>
        <tissue evidence="1">Whole animal</tissue>
    </source>
</reference>
<sequence>MSVKKCLVNSRLFGSVILHHILIMCIRSHHRHLRLHLAALHSVANANRKQAETRQGEKDTDSPILSTRLDTMWLKQLKRIALMTMLMN</sequence>
<dbReference type="Proteomes" id="UP000828390">
    <property type="component" value="Unassembled WGS sequence"/>
</dbReference>
<organism evidence="1 2">
    <name type="scientific">Dreissena polymorpha</name>
    <name type="common">Zebra mussel</name>
    <name type="synonym">Mytilus polymorpha</name>
    <dbReference type="NCBI Taxonomy" id="45954"/>
    <lineage>
        <taxon>Eukaryota</taxon>
        <taxon>Metazoa</taxon>
        <taxon>Spiralia</taxon>
        <taxon>Lophotrochozoa</taxon>
        <taxon>Mollusca</taxon>
        <taxon>Bivalvia</taxon>
        <taxon>Autobranchia</taxon>
        <taxon>Heteroconchia</taxon>
        <taxon>Euheterodonta</taxon>
        <taxon>Imparidentia</taxon>
        <taxon>Neoheterodontei</taxon>
        <taxon>Myida</taxon>
        <taxon>Dreissenoidea</taxon>
        <taxon>Dreissenidae</taxon>
        <taxon>Dreissena</taxon>
    </lineage>
</organism>
<evidence type="ECO:0000313" key="1">
    <source>
        <dbReference type="EMBL" id="KAH3786681.1"/>
    </source>
</evidence>
<proteinExistence type="predicted"/>
<dbReference type="AlphaFoldDB" id="A0A9D4ISN6"/>
<accession>A0A9D4ISN6</accession>
<gene>
    <name evidence="1" type="ORF">DPMN_164790</name>
</gene>
<protein>
    <submittedName>
        <fullName evidence="1">Uncharacterized protein</fullName>
    </submittedName>
</protein>
<dbReference type="EMBL" id="JAIWYP010000008">
    <property type="protein sequence ID" value="KAH3786681.1"/>
    <property type="molecule type" value="Genomic_DNA"/>
</dbReference>
<name>A0A9D4ISN6_DREPO</name>
<reference evidence="1" key="2">
    <citation type="submission" date="2020-11" db="EMBL/GenBank/DDBJ databases">
        <authorList>
            <person name="McCartney M.A."/>
            <person name="Auch B."/>
            <person name="Kono T."/>
            <person name="Mallez S."/>
            <person name="Becker A."/>
            <person name="Gohl D.M."/>
            <person name="Silverstein K.A.T."/>
            <person name="Koren S."/>
            <person name="Bechman K.B."/>
            <person name="Herman A."/>
            <person name="Abrahante J.E."/>
            <person name="Garbe J."/>
        </authorList>
    </citation>
    <scope>NUCLEOTIDE SEQUENCE</scope>
    <source>
        <strain evidence="1">Duluth1</strain>
        <tissue evidence="1">Whole animal</tissue>
    </source>
</reference>
<keyword evidence="2" id="KW-1185">Reference proteome</keyword>